<dbReference type="RefSeq" id="WP_189480977.1">
    <property type="nucleotide sequence ID" value="NZ_BMYR01000003.1"/>
</dbReference>
<evidence type="ECO:0000313" key="7">
    <source>
        <dbReference type="Proteomes" id="UP000634667"/>
    </source>
</evidence>
<dbReference type="Gene3D" id="3.40.50.10490">
    <property type="entry name" value="Glucose-6-phosphate isomerase like protein, domain 1"/>
    <property type="match status" value="1"/>
</dbReference>
<dbReference type="Gene3D" id="1.10.10.10">
    <property type="entry name" value="Winged helix-like DNA-binding domain superfamily/Winged helix DNA-binding domain"/>
    <property type="match status" value="1"/>
</dbReference>
<evidence type="ECO:0000313" key="6">
    <source>
        <dbReference type="EMBL" id="GGW55207.1"/>
    </source>
</evidence>
<reference evidence="7" key="1">
    <citation type="journal article" date="2019" name="Int. J. Syst. Evol. Microbiol.">
        <title>The Global Catalogue of Microorganisms (GCM) 10K type strain sequencing project: providing services to taxonomists for standard genome sequencing and annotation.</title>
        <authorList>
            <consortium name="The Broad Institute Genomics Platform"/>
            <consortium name="The Broad Institute Genome Sequencing Center for Infectious Disease"/>
            <person name="Wu L."/>
            <person name="Ma J."/>
        </authorList>
    </citation>
    <scope>NUCLEOTIDE SEQUENCE [LARGE SCALE GENOMIC DNA]</scope>
    <source>
        <strain evidence="7">KCTC 23723</strain>
    </source>
</reference>
<dbReference type="PANTHER" id="PTHR30514:SF17">
    <property type="entry name" value="HTH-TYPE TRANSCRIPTIONAL REGULATOR MURR"/>
    <property type="match status" value="1"/>
</dbReference>
<dbReference type="PROSITE" id="PS51464">
    <property type="entry name" value="SIS"/>
    <property type="match status" value="1"/>
</dbReference>
<name>A0ABQ2WHK3_9ALTE</name>
<protein>
    <submittedName>
        <fullName evidence="6">Transcriptional regulator</fullName>
    </submittedName>
</protein>
<dbReference type="PANTHER" id="PTHR30514">
    <property type="entry name" value="GLUCOKINASE"/>
    <property type="match status" value="1"/>
</dbReference>
<dbReference type="InterPro" id="IPR035472">
    <property type="entry name" value="RpiR-like_SIS"/>
</dbReference>
<gene>
    <name evidence="6" type="ORF">GCM10008111_09110</name>
</gene>
<dbReference type="InterPro" id="IPR036388">
    <property type="entry name" value="WH-like_DNA-bd_sf"/>
</dbReference>
<feature type="domain" description="SIS" evidence="5">
    <location>
        <begin position="124"/>
        <end position="264"/>
    </location>
</feature>
<dbReference type="InterPro" id="IPR046348">
    <property type="entry name" value="SIS_dom_sf"/>
</dbReference>
<dbReference type="SUPFAM" id="SSF46689">
    <property type="entry name" value="Homeodomain-like"/>
    <property type="match status" value="1"/>
</dbReference>
<keyword evidence="1" id="KW-0805">Transcription regulation</keyword>
<sequence>MLSLLKIKGMLDQLSASERKLADFILDNSHLLRDYSSQQLADAVGISQSSVVKFCQKLGYKGYPDLKLAITEALVTATTLQREHPDSSREEGSMAQLAELLQQNMVQSLRNLMNVNAESTLKHAAQLLDQADKILVAGSGHSAIVALDMQCRLLELGKLALHHTDPALCLQLSRTLGKESVVMLISDCGQNADMLRLEHFAKQRQLHIISLTQFQSNAQSAAADIRLFTLGSEANTPFQHVMTQQAQQHLCHLLYLYLSQRSVNQQHLSELAPLLARLEKN</sequence>
<comment type="caution">
    <text evidence="6">The sequence shown here is derived from an EMBL/GenBank/DDBJ whole genome shotgun (WGS) entry which is preliminary data.</text>
</comment>
<organism evidence="6 7">
    <name type="scientific">Alishewanella tabrizica</name>
    <dbReference type="NCBI Taxonomy" id="671278"/>
    <lineage>
        <taxon>Bacteria</taxon>
        <taxon>Pseudomonadati</taxon>
        <taxon>Pseudomonadota</taxon>
        <taxon>Gammaproteobacteria</taxon>
        <taxon>Alteromonadales</taxon>
        <taxon>Alteromonadaceae</taxon>
        <taxon>Alishewanella</taxon>
    </lineage>
</organism>
<evidence type="ECO:0000259" key="5">
    <source>
        <dbReference type="PROSITE" id="PS51464"/>
    </source>
</evidence>
<dbReference type="InterPro" id="IPR009057">
    <property type="entry name" value="Homeodomain-like_sf"/>
</dbReference>
<feature type="domain" description="HTH rpiR-type" evidence="4">
    <location>
        <begin position="1"/>
        <end position="77"/>
    </location>
</feature>
<dbReference type="InterPro" id="IPR001347">
    <property type="entry name" value="SIS_dom"/>
</dbReference>
<proteinExistence type="predicted"/>
<evidence type="ECO:0000256" key="1">
    <source>
        <dbReference type="ARBA" id="ARBA00023015"/>
    </source>
</evidence>
<dbReference type="Proteomes" id="UP000634667">
    <property type="component" value="Unassembled WGS sequence"/>
</dbReference>
<dbReference type="InterPro" id="IPR047640">
    <property type="entry name" value="RpiR-like"/>
</dbReference>
<dbReference type="Pfam" id="PF01418">
    <property type="entry name" value="HTH_6"/>
    <property type="match status" value="1"/>
</dbReference>
<keyword evidence="7" id="KW-1185">Reference proteome</keyword>
<dbReference type="PROSITE" id="PS51071">
    <property type="entry name" value="HTH_RPIR"/>
    <property type="match status" value="1"/>
</dbReference>
<dbReference type="Pfam" id="PF01380">
    <property type="entry name" value="SIS"/>
    <property type="match status" value="1"/>
</dbReference>
<evidence type="ECO:0000259" key="4">
    <source>
        <dbReference type="PROSITE" id="PS51071"/>
    </source>
</evidence>
<dbReference type="SUPFAM" id="SSF53697">
    <property type="entry name" value="SIS domain"/>
    <property type="match status" value="1"/>
</dbReference>
<dbReference type="InterPro" id="IPR000281">
    <property type="entry name" value="HTH_RpiR"/>
</dbReference>
<dbReference type="CDD" id="cd05013">
    <property type="entry name" value="SIS_RpiR"/>
    <property type="match status" value="1"/>
</dbReference>
<dbReference type="EMBL" id="BMYR01000003">
    <property type="protein sequence ID" value="GGW55207.1"/>
    <property type="molecule type" value="Genomic_DNA"/>
</dbReference>
<evidence type="ECO:0000256" key="2">
    <source>
        <dbReference type="ARBA" id="ARBA00023125"/>
    </source>
</evidence>
<keyword evidence="2" id="KW-0238">DNA-binding</keyword>
<keyword evidence="3" id="KW-0804">Transcription</keyword>
<accession>A0ABQ2WHK3</accession>
<evidence type="ECO:0000256" key="3">
    <source>
        <dbReference type="ARBA" id="ARBA00023163"/>
    </source>
</evidence>